<gene>
    <name evidence="1" type="ORF">SAMN02745199_0667</name>
</gene>
<dbReference type="OrthoDB" id="43188at2"/>
<evidence type="ECO:0000313" key="1">
    <source>
        <dbReference type="EMBL" id="SHH30722.1"/>
    </source>
</evidence>
<evidence type="ECO:0008006" key="3">
    <source>
        <dbReference type="Google" id="ProtNLM"/>
    </source>
</evidence>
<reference evidence="2" key="1">
    <citation type="submission" date="2016-11" db="EMBL/GenBank/DDBJ databases">
        <authorList>
            <person name="Varghese N."/>
            <person name="Submissions S."/>
        </authorList>
    </citation>
    <scope>NUCLEOTIDE SEQUENCE [LARGE SCALE GENOMIC DNA]</scope>
    <source>
        <strain evidence="2">DSM 15807</strain>
    </source>
</reference>
<dbReference type="RefSeq" id="WP_073072177.1">
    <property type="nucleotide sequence ID" value="NZ_FQXN01000002.1"/>
</dbReference>
<organism evidence="1 2">
    <name type="scientific">Thermosipho atlanticus DSM 15807</name>
    <dbReference type="NCBI Taxonomy" id="1123380"/>
    <lineage>
        <taxon>Bacteria</taxon>
        <taxon>Thermotogati</taxon>
        <taxon>Thermotogota</taxon>
        <taxon>Thermotogae</taxon>
        <taxon>Thermotogales</taxon>
        <taxon>Fervidobacteriaceae</taxon>
        <taxon>Thermosipho</taxon>
    </lineage>
</organism>
<dbReference type="EMBL" id="FQXN01000002">
    <property type="protein sequence ID" value="SHH30722.1"/>
    <property type="molecule type" value="Genomic_DNA"/>
</dbReference>
<sequence>MKKVIFLVLILVSLVTFSELIYNASTAALPIPSEWLNGDKNLYDIKIKIAPWFSFGKWNTFFITNDSWGWGASTNPAENVFYLFNEIPPFLNLSFKFSKNGFTLFSSVNIQKGLTTRTKEFGTNLFFNNFNFELLSFDTNFPELFYICYANNFSFVSIGRYPLKWGFSKYPITISNTTFQDNITFSTKISNFRYTYHFISSYPLLTPAEQNIQSTYSDQHTPGKIFDEPYKTIIAHKFDFEFNKLKFGIGELNVVGGKVPDIIDINPLMFFHNTFGEGYSNVLANIDFKYTITDNFYLYGEFSLDDFQVPFTEAGSNYKPGAHGYNIGGEFKYKNFSFWVEYDHTSEWMYITNYLPYLNISVRHFFLDNLTSPNRSLMDFPLGFKYGPDATMVSVGLNYSFSDFKIKIEYNFLVKGTVIDDGIQRWKWFWDAWYGNVTPAATYSVEDSDDIMYNILDIKLNFKRLYLKFKTVNFEDYLLGAYFIF</sequence>
<dbReference type="AlphaFoldDB" id="A0A1M5RWL7"/>
<protein>
    <recommendedName>
        <fullName evidence="3">Capsule assembly protein Wzi</fullName>
    </recommendedName>
</protein>
<dbReference type="Proteomes" id="UP000242592">
    <property type="component" value="Unassembled WGS sequence"/>
</dbReference>
<evidence type="ECO:0000313" key="2">
    <source>
        <dbReference type="Proteomes" id="UP000242592"/>
    </source>
</evidence>
<keyword evidence="2" id="KW-1185">Reference proteome</keyword>
<dbReference type="STRING" id="1123380.SAMN02745199_0667"/>
<proteinExistence type="predicted"/>
<accession>A0A1M5RWL7</accession>
<name>A0A1M5RWL7_9BACT</name>